<dbReference type="Pfam" id="PF02469">
    <property type="entry name" value="Fasciclin"/>
    <property type="match status" value="1"/>
</dbReference>
<dbReference type="SUPFAM" id="SSF55383">
    <property type="entry name" value="Copper amine oxidase, domain N"/>
    <property type="match status" value="1"/>
</dbReference>
<name>A0A1T5BN95_9FIRM</name>
<proteinExistence type="predicted"/>
<dbReference type="EMBL" id="FUYN01000003">
    <property type="protein sequence ID" value="SKB48333.1"/>
    <property type="molecule type" value="Genomic_DNA"/>
</dbReference>
<feature type="chain" id="PRO_5012910963" evidence="1">
    <location>
        <begin position="25"/>
        <end position="272"/>
    </location>
</feature>
<sequence>MVKKVSVLMVLLLMMTLIPAQSFANEYNLYINGNNTGGMIMEHSGVKMLPLRYLANALNLELMWNQKDLAASTVFDGKDVMFKAGNDMAMVGGMSVRLDHPPTLMHGRLYISEMTLHDIMGLKVTYDGMKAEINLPKDIIDVAVEAGSFKTLAAALEAADLIGALKGDGPFTVFAPTDEAFAKLPAGTVESLLLPENKAKLIDILTYHVVAGEVKSSDVVNLEKATMLNGKDVKITIDGSNVMVNQAKVIAVDIEASNGVIHVIDEVIIPES</sequence>
<dbReference type="SMART" id="SM00554">
    <property type="entry name" value="FAS1"/>
    <property type="match status" value="1"/>
</dbReference>
<dbReference type="InterPro" id="IPR050904">
    <property type="entry name" value="Adhesion/Biosynth-related"/>
</dbReference>
<dbReference type="FunFam" id="2.30.180.10:FF:000019">
    <property type="entry name" value="Cell surface lipoprotein"/>
    <property type="match status" value="1"/>
</dbReference>
<feature type="domain" description="FAS1" evidence="2">
    <location>
        <begin position="136"/>
        <end position="268"/>
    </location>
</feature>
<feature type="signal peptide" evidence="1">
    <location>
        <begin position="1"/>
        <end position="24"/>
    </location>
</feature>
<dbReference type="SUPFAM" id="SSF82153">
    <property type="entry name" value="FAS1 domain"/>
    <property type="match status" value="1"/>
</dbReference>
<dbReference type="PANTHER" id="PTHR10900:SF77">
    <property type="entry name" value="FI19380P1"/>
    <property type="match status" value="1"/>
</dbReference>
<gene>
    <name evidence="3" type="ORF">SAMN02745120_1722</name>
</gene>
<evidence type="ECO:0000313" key="3">
    <source>
        <dbReference type="EMBL" id="SKB48333.1"/>
    </source>
</evidence>
<evidence type="ECO:0000256" key="1">
    <source>
        <dbReference type="SAM" id="SignalP"/>
    </source>
</evidence>
<dbReference type="AlphaFoldDB" id="A0A1T5BN95"/>
<dbReference type="Pfam" id="PF07833">
    <property type="entry name" value="Cu_amine_oxidN1"/>
    <property type="match status" value="1"/>
</dbReference>
<keyword evidence="1" id="KW-0732">Signal</keyword>
<dbReference type="Gene3D" id="3.30.457.10">
    <property type="entry name" value="Copper amine oxidase-like, N-terminal domain"/>
    <property type="match status" value="1"/>
</dbReference>
<evidence type="ECO:0000313" key="4">
    <source>
        <dbReference type="Proteomes" id="UP000243406"/>
    </source>
</evidence>
<dbReference type="InterPro" id="IPR000782">
    <property type="entry name" value="FAS1_domain"/>
</dbReference>
<organism evidence="3 4">
    <name type="scientific">Acetoanaerobium noterae</name>
    <dbReference type="NCBI Taxonomy" id="745369"/>
    <lineage>
        <taxon>Bacteria</taxon>
        <taxon>Bacillati</taxon>
        <taxon>Bacillota</taxon>
        <taxon>Clostridia</taxon>
        <taxon>Peptostreptococcales</taxon>
        <taxon>Filifactoraceae</taxon>
        <taxon>Acetoanaerobium</taxon>
    </lineage>
</organism>
<dbReference type="PANTHER" id="PTHR10900">
    <property type="entry name" value="PERIOSTIN-RELATED"/>
    <property type="match status" value="1"/>
</dbReference>
<protein>
    <submittedName>
        <fullName evidence="3">Uncaracterized surface protein containing fasciclin (FAS1) repeats</fullName>
    </submittedName>
</protein>
<dbReference type="Proteomes" id="UP000243406">
    <property type="component" value="Unassembled WGS sequence"/>
</dbReference>
<dbReference type="RefSeq" id="WP_200805099.1">
    <property type="nucleotide sequence ID" value="NZ_FUYN01000003.1"/>
</dbReference>
<accession>A0A1T5BN95</accession>
<evidence type="ECO:0000259" key="2">
    <source>
        <dbReference type="PROSITE" id="PS50213"/>
    </source>
</evidence>
<dbReference type="PROSITE" id="PS50213">
    <property type="entry name" value="FAS1"/>
    <property type="match status" value="1"/>
</dbReference>
<dbReference type="InterPro" id="IPR036582">
    <property type="entry name" value="Mao_N_sf"/>
</dbReference>
<dbReference type="Gene3D" id="2.30.180.10">
    <property type="entry name" value="FAS1 domain"/>
    <property type="match status" value="1"/>
</dbReference>
<dbReference type="InterPro" id="IPR036378">
    <property type="entry name" value="FAS1_dom_sf"/>
</dbReference>
<dbReference type="InterPro" id="IPR012854">
    <property type="entry name" value="Cu_amine_oxidase-like_N"/>
</dbReference>
<keyword evidence="4" id="KW-1185">Reference proteome</keyword>
<reference evidence="4" key="1">
    <citation type="submission" date="2017-02" db="EMBL/GenBank/DDBJ databases">
        <authorList>
            <person name="Varghese N."/>
            <person name="Submissions S."/>
        </authorList>
    </citation>
    <scope>NUCLEOTIDE SEQUENCE [LARGE SCALE GENOMIC DNA]</scope>
    <source>
        <strain evidence="4">ATCC 35199</strain>
    </source>
</reference>